<proteinExistence type="predicted"/>
<comment type="caution">
    <text evidence="2">The sequence shown here is derived from an EMBL/GenBank/DDBJ whole genome shotgun (WGS) entry which is preliminary data.</text>
</comment>
<feature type="compositionally biased region" description="Polar residues" evidence="1">
    <location>
        <begin position="128"/>
        <end position="146"/>
    </location>
</feature>
<accession>A0A0R0LYD2</accession>
<dbReference type="EMBL" id="LGUB01001259">
    <property type="protein sequence ID" value="KRH92052.1"/>
    <property type="molecule type" value="Genomic_DNA"/>
</dbReference>
<feature type="compositionally biased region" description="Basic and acidic residues" evidence="1">
    <location>
        <begin position="107"/>
        <end position="127"/>
    </location>
</feature>
<reference evidence="2 3" key="1">
    <citation type="submission" date="2015-07" db="EMBL/GenBank/DDBJ databases">
        <title>The genome of Pseudoloma neurophilia, a relevant intracellular parasite of the zebrafish.</title>
        <authorList>
            <person name="Ndikumana S."/>
            <person name="Pelin A."/>
            <person name="Sanders J."/>
            <person name="Corradi N."/>
        </authorList>
    </citation>
    <scope>NUCLEOTIDE SEQUENCE [LARGE SCALE GENOMIC DNA]</scope>
    <source>
        <strain evidence="2 3">MK1</strain>
    </source>
</reference>
<dbReference type="Gene3D" id="3.40.50.11850">
    <property type="entry name" value="Diphthamide synthesis DPH1/DPH2 domain 2"/>
    <property type="match status" value="1"/>
</dbReference>
<feature type="region of interest" description="Disordered" evidence="1">
    <location>
        <begin position="80"/>
        <end position="158"/>
    </location>
</feature>
<protein>
    <submittedName>
        <fullName evidence="2">Diphthamide synthase subunit dPh1</fullName>
    </submittedName>
</protein>
<dbReference type="AlphaFoldDB" id="A0A0R0LYD2"/>
<dbReference type="Proteomes" id="UP000051530">
    <property type="component" value="Unassembled WGS sequence"/>
</dbReference>
<feature type="non-terminal residue" evidence="2">
    <location>
        <position position="158"/>
    </location>
</feature>
<dbReference type="OrthoDB" id="1649088at2759"/>
<dbReference type="VEuPathDB" id="MicrosporidiaDB:M153_13062000475"/>
<sequence>LIRHFKQTHNVITERIDPLSQSEVLGCTAPAVKSEICVFVADGRFHMEGAMISSYNMTKQGEFIRQGVTRQGEFIRQGVIREKEHTRQKERTGQDEHTRHEKHTRQKEHTRQDEHTRQEKLTGHEKSMSNQGITTKNRVNGLNNSKNKVKTQFYRYCP</sequence>
<dbReference type="InterPro" id="IPR042264">
    <property type="entry name" value="DPH1/DPH2_2"/>
</dbReference>
<organism evidence="2 3">
    <name type="scientific">Pseudoloma neurophilia</name>
    <dbReference type="NCBI Taxonomy" id="146866"/>
    <lineage>
        <taxon>Eukaryota</taxon>
        <taxon>Fungi</taxon>
        <taxon>Fungi incertae sedis</taxon>
        <taxon>Microsporidia</taxon>
        <taxon>Pseudoloma</taxon>
    </lineage>
</organism>
<evidence type="ECO:0000313" key="2">
    <source>
        <dbReference type="EMBL" id="KRH92052.1"/>
    </source>
</evidence>
<feature type="non-terminal residue" evidence="2">
    <location>
        <position position="1"/>
    </location>
</feature>
<gene>
    <name evidence="2" type="ORF">M153_13062000475</name>
</gene>
<name>A0A0R0LYD2_9MICR</name>
<evidence type="ECO:0000313" key="3">
    <source>
        <dbReference type="Proteomes" id="UP000051530"/>
    </source>
</evidence>
<evidence type="ECO:0000256" key="1">
    <source>
        <dbReference type="SAM" id="MobiDB-lite"/>
    </source>
</evidence>
<feature type="compositionally biased region" description="Basic and acidic residues" evidence="1">
    <location>
        <begin position="80"/>
        <end position="99"/>
    </location>
</feature>
<keyword evidence="3" id="KW-1185">Reference proteome</keyword>